<dbReference type="Pfam" id="PF10275">
    <property type="entry name" value="Peptidase_C65"/>
    <property type="match status" value="1"/>
</dbReference>
<evidence type="ECO:0000256" key="1">
    <source>
        <dbReference type="SAM" id="MobiDB-lite"/>
    </source>
</evidence>
<dbReference type="Proteomes" id="UP000037460">
    <property type="component" value="Unassembled WGS sequence"/>
</dbReference>
<proteinExistence type="predicted"/>
<dbReference type="SUPFAM" id="SSF54001">
    <property type="entry name" value="Cysteine proteinases"/>
    <property type="match status" value="1"/>
</dbReference>
<comment type="caution">
    <text evidence="3">The sequence shown here is derived from an EMBL/GenBank/DDBJ whole genome shotgun (WGS) entry which is preliminary data.</text>
</comment>
<dbReference type="PROSITE" id="PS51471">
    <property type="entry name" value="FE2OG_OXY"/>
    <property type="match status" value="1"/>
</dbReference>
<dbReference type="Gene3D" id="2.60.120.620">
    <property type="entry name" value="q2cbj1_9rhob like domain"/>
    <property type="match status" value="1"/>
</dbReference>
<feature type="region of interest" description="Disordered" evidence="1">
    <location>
        <begin position="1"/>
        <end position="21"/>
    </location>
</feature>
<feature type="domain" description="Fe2OG dioxygenase" evidence="2">
    <location>
        <begin position="363"/>
        <end position="467"/>
    </location>
</feature>
<evidence type="ECO:0000259" key="2">
    <source>
        <dbReference type="PROSITE" id="PS51471"/>
    </source>
</evidence>
<dbReference type="InterPro" id="IPR005123">
    <property type="entry name" value="Oxoglu/Fe-dep_dioxygenase_dom"/>
</dbReference>
<evidence type="ECO:0000313" key="3">
    <source>
        <dbReference type="EMBL" id="KOO28842.1"/>
    </source>
</evidence>
<dbReference type="InterPro" id="IPR042467">
    <property type="entry name" value="Peptidase_C65_otubain_sub2"/>
</dbReference>
<dbReference type="EMBL" id="JWZX01002505">
    <property type="protein sequence ID" value="KOO28842.1"/>
    <property type="molecule type" value="Genomic_DNA"/>
</dbReference>
<name>A0A0M0JRA9_9EUKA</name>
<keyword evidence="4" id="KW-1185">Reference proteome</keyword>
<sequence length="505" mass="55152">MAAALPAAIGATEAGTDNDDDDLKRAIAESMRMAHEQQEAALTTPGARVEAGMVVVPNVGDAAPLSILEAEYAAGDHGALWAAKLRALSARYVAIRRVRGDGNCFYRSLWMGYMERLLALPVAERRRFWEEEVPSLVSTMRAHLPDDERRHAFVTLGETFARSACALCNVPDSAPDSAAGAADAALEEYAEARVLLEAGIEHCGAENAEMLVRALGQMRRTGPSPALEAEGVALAWPGKGDESKYAAGETRFERLSAPAWPNDCPRGTYYPTGHAAIAVSTTPVLPPDECAWVVSQAERVAKERWMSDHSDATKKGADMIWTKGFPDRLWLREVPGLVEWFEHRLRTRLFPMLQSLYPEAIPTADVLRCHDAFISRYTSEGMNSLEVHQDTTDFTFTIALNPSSEYEGGGTLFPNVRPADADNAQPFANHVAAPEVGCVVSFPGRLHHGGHPITSGVRYIIPLFIYLDRNKLTDRERGYLLHEAGIVPAAPAGLDVFSKHLNAQR</sequence>
<evidence type="ECO:0000313" key="4">
    <source>
        <dbReference type="Proteomes" id="UP000037460"/>
    </source>
</evidence>
<protein>
    <recommendedName>
        <fullName evidence="2">Fe2OG dioxygenase domain-containing protein</fullName>
    </recommendedName>
</protein>
<accession>A0A0M0JRA9</accession>
<dbReference type="InterPro" id="IPR019400">
    <property type="entry name" value="Peptidase_C65_otubain"/>
</dbReference>
<dbReference type="Gene3D" id="1.20.1300.20">
    <property type="entry name" value="Peptidase C65 Otubain, subdomain 2"/>
    <property type="match status" value="1"/>
</dbReference>
<dbReference type="AlphaFoldDB" id="A0A0M0JRA9"/>
<dbReference type="OrthoDB" id="69177at2759"/>
<reference evidence="4" key="1">
    <citation type="journal article" date="2015" name="PLoS Genet.">
        <title>Genome Sequence and Transcriptome Analyses of Chrysochromulina tobin: Metabolic Tools for Enhanced Algal Fitness in the Prominent Order Prymnesiales (Haptophyceae).</title>
        <authorList>
            <person name="Hovde B.T."/>
            <person name="Deodato C.R."/>
            <person name="Hunsperger H.M."/>
            <person name="Ryken S.A."/>
            <person name="Yost W."/>
            <person name="Jha R.K."/>
            <person name="Patterson J."/>
            <person name="Monnat R.J. Jr."/>
            <person name="Barlow S.B."/>
            <person name="Starkenburg S.R."/>
            <person name="Cattolico R.A."/>
        </authorList>
    </citation>
    <scope>NUCLEOTIDE SEQUENCE</scope>
    <source>
        <strain evidence="4">CCMP291</strain>
    </source>
</reference>
<organism evidence="3 4">
    <name type="scientific">Chrysochromulina tobinii</name>
    <dbReference type="NCBI Taxonomy" id="1460289"/>
    <lineage>
        <taxon>Eukaryota</taxon>
        <taxon>Haptista</taxon>
        <taxon>Haptophyta</taxon>
        <taxon>Prymnesiophyceae</taxon>
        <taxon>Prymnesiales</taxon>
        <taxon>Chrysochromulinaceae</taxon>
        <taxon>Chrysochromulina</taxon>
    </lineage>
</organism>
<dbReference type="SUPFAM" id="SSF51197">
    <property type="entry name" value="Clavaminate synthase-like"/>
    <property type="match status" value="1"/>
</dbReference>
<gene>
    <name evidence="3" type="ORF">Ctob_007170</name>
</gene>
<dbReference type="InterPro" id="IPR038765">
    <property type="entry name" value="Papain-like_cys_pep_sf"/>
</dbReference>